<dbReference type="InterPro" id="IPR019027">
    <property type="entry name" value="Pilus_biogenesis_CpaD-related"/>
</dbReference>
<dbReference type="Proteomes" id="UP000291301">
    <property type="component" value="Unassembled WGS sequence"/>
</dbReference>
<organism evidence="2 3">
    <name type="scientific">Oricola cellulosilytica</name>
    <dbReference type="NCBI Taxonomy" id="1429082"/>
    <lineage>
        <taxon>Bacteria</taxon>
        <taxon>Pseudomonadati</taxon>
        <taxon>Pseudomonadota</taxon>
        <taxon>Alphaproteobacteria</taxon>
        <taxon>Hyphomicrobiales</taxon>
        <taxon>Ahrensiaceae</taxon>
        <taxon>Oricola</taxon>
    </lineage>
</organism>
<accession>A0A4R0PHZ6</accession>
<dbReference type="RefSeq" id="WP_131565274.1">
    <property type="nucleotide sequence ID" value="NZ_JAINFK010000001.1"/>
</dbReference>
<feature type="chain" id="PRO_5020625568" evidence="1">
    <location>
        <begin position="21"/>
        <end position="222"/>
    </location>
</feature>
<dbReference type="Pfam" id="PF09476">
    <property type="entry name" value="Pilus_CpaD"/>
    <property type="match status" value="1"/>
</dbReference>
<proteinExistence type="predicted"/>
<dbReference type="PROSITE" id="PS51257">
    <property type="entry name" value="PROKAR_LIPOPROTEIN"/>
    <property type="match status" value="1"/>
</dbReference>
<reference evidence="2 3" key="1">
    <citation type="journal article" date="2015" name="Antonie Van Leeuwenhoek">
        <title>Oricola cellulosilytica gen. nov., sp. nov., a cellulose-degrading bacterium of the family Phyllobacteriaceae isolated from surface seashore water, and emended descriptions of Mesorhizobium loti and Phyllobacterium myrsinacearum.</title>
        <authorList>
            <person name="Hameed A."/>
            <person name="Shahina M."/>
            <person name="Lai W.A."/>
            <person name="Lin S.Y."/>
            <person name="Young L.S."/>
            <person name="Liu Y.C."/>
            <person name="Hsu Y.H."/>
            <person name="Young C.C."/>
        </authorList>
    </citation>
    <scope>NUCLEOTIDE SEQUENCE [LARGE SCALE GENOMIC DNA]</scope>
    <source>
        <strain evidence="2 3">KCTC 52183</strain>
    </source>
</reference>
<evidence type="ECO:0000313" key="2">
    <source>
        <dbReference type="EMBL" id="TCD16423.1"/>
    </source>
</evidence>
<keyword evidence="3" id="KW-1185">Reference proteome</keyword>
<comment type="caution">
    <text evidence="2">The sequence shown here is derived from an EMBL/GenBank/DDBJ whole genome shotgun (WGS) entry which is preliminary data.</text>
</comment>
<dbReference type="EMBL" id="SJST01000001">
    <property type="protein sequence ID" value="TCD16423.1"/>
    <property type="molecule type" value="Genomic_DNA"/>
</dbReference>
<evidence type="ECO:0000256" key="1">
    <source>
        <dbReference type="SAM" id="SignalP"/>
    </source>
</evidence>
<name>A0A4R0PHZ6_9HYPH</name>
<dbReference type="InterPro" id="IPR013361">
    <property type="entry name" value="Pilus_CpaD"/>
</dbReference>
<sequence length="222" mass="23246">MSIKAFVRTAGVLAVAATTAACNTADPIQVSGLPDDYRTRHPIILSEKEQTLDVPIASGQRELNIPVKSNIRAFASAFASAGTGSLYLMMPTGSPNAHAVDFVRPQIIQAIADGGAARGRVIVQHYDAGAYGPAAPVRLSYNAVAASTAPCGNWPADLSKTAENRHYYNYGCATQSNLAAIIANPVDLMGPRETSQIDAIQRAAVIEGYQSGPRGAASEVAY</sequence>
<feature type="signal peptide" evidence="1">
    <location>
        <begin position="1"/>
        <end position="20"/>
    </location>
</feature>
<protein>
    <submittedName>
        <fullName evidence="2">Pilus assembly protein CpaD</fullName>
    </submittedName>
</protein>
<dbReference type="NCBIfam" id="TIGR02522">
    <property type="entry name" value="pilus_cpaD"/>
    <property type="match status" value="1"/>
</dbReference>
<evidence type="ECO:0000313" key="3">
    <source>
        <dbReference type="Proteomes" id="UP000291301"/>
    </source>
</evidence>
<gene>
    <name evidence="2" type="ORF">E0D97_03065</name>
</gene>
<dbReference type="OrthoDB" id="9802674at2"/>
<dbReference type="AlphaFoldDB" id="A0A4R0PHZ6"/>
<keyword evidence="1" id="KW-0732">Signal</keyword>